<feature type="transmembrane region" description="Helical" evidence="17">
    <location>
        <begin position="47"/>
        <end position="65"/>
    </location>
</feature>
<evidence type="ECO:0000256" key="10">
    <source>
        <dbReference type="ARBA" id="ARBA00022982"/>
    </source>
</evidence>
<dbReference type="Pfam" id="PF06455">
    <property type="entry name" value="NADH5_C"/>
    <property type="match status" value="1"/>
</dbReference>
<dbReference type="PANTHER" id="PTHR42829">
    <property type="entry name" value="NADH-UBIQUINONE OXIDOREDUCTASE CHAIN 5"/>
    <property type="match status" value="1"/>
</dbReference>
<dbReference type="InterPro" id="IPR010934">
    <property type="entry name" value="NADH_DH_su5_C"/>
</dbReference>
<keyword evidence="8" id="KW-0999">Mitochondrion inner membrane</keyword>
<feature type="domain" description="NADH:quinone oxidoreductase/Mrp antiporter transmembrane" evidence="18">
    <location>
        <begin position="2"/>
        <end position="133"/>
    </location>
</feature>
<evidence type="ECO:0000256" key="11">
    <source>
        <dbReference type="ARBA" id="ARBA00022989"/>
    </source>
</evidence>
<dbReference type="Pfam" id="PF00361">
    <property type="entry name" value="Proton_antipo_M"/>
    <property type="match status" value="1"/>
</dbReference>
<dbReference type="GO" id="GO:0005743">
    <property type="term" value="C:mitochondrial inner membrane"/>
    <property type="evidence" value="ECO:0007669"/>
    <property type="project" value="UniProtKB-SubCell"/>
</dbReference>
<sequence>MSGISGLFEFDLKKIIALSTLRQLGFIIATIRVNHVNLAFFHLITHARFKALLFICVGLFIHYFFDNQDIRSFGLINKNFSFSLSIFNVANLSLCGFPFLSGFFSKDLILELILIKKIGFFFFFIVFFGTFLTVFYTFRLIFFLRFKNSFFFPLEILNKKVGIEYSMILLFFFSIFLGYFGSVYFFFPYNYIIIPFILKIFISILCIISFLFCLIFSKKFFFLKINLIIYLSQIWFLHFLKTDFLKRVFFNFSNSFTKNIVGFSELFMGFYIYKKLFNFSYFINKLFRAFFYYFFLIFLFFILIYIFLIL</sequence>
<evidence type="ECO:0000256" key="5">
    <source>
        <dbReference type="ARBA" id="ARBA00022448"/>
    </source>
</evidence>
<accession>A0A1D1YTC3</accession>
<evidence type="ECO:0000256" key="1">
    <source>
        <dbReference type="ARBA" id="ARBA00004448"/>
    </source>
</evidence>
<keyword evidence="7 17" id="KW-0812">Transmembrane</keyword>
<organism evidence="20">
    <name type="scientific">Anthurium amnicola</name>
    <dbReference type="NCBI Taxonomy" id="1678845"/>
    <lineage>
        <taxon>Eukaryota</taxon>
        <taxon>Viridiplantae</taxon>
        <taxon>Streptophyta</taxon>
        <taxon>Embryophyta</taxon>
        <taxon>Tracheophyta</taxon>
        <taxon>Spermatophyta</taxon>
        <taxon>Magnoliopsida</taxon>
        <taxon>Liliopsida</taxon>
        <taxon>Araceae</taxon>
        <taxon>Pothoideae</taxon>
        <taxon>Potheae</taxon>
        <taxon>Anthurium</taxon>
    </lineage>
</organism>
<keyword evidence="12" id="KW-0520">NAD</keyword>
<evidence type="ECO:0000256" key="3">
    <source>
        <dbReference type="ARBA" id="ARBA00012944"/>
    </source>
</evidence>
<dbReference type="InterPro" id="IPR001750">
    <property type="entry name" value="ND/Mrp_TM"/>
</dbReference>
<feature type="domain" description="NADH dehydrogenase subunit 5 C-terminal" evidence="19">
    <location>
        <begin position="136"/>
        <end position="308"/>
    </location>
</feature>
<evidence type="ECO:0000313" key="20">
    <source>
        <dbReference type="EMBL" id="JAT57895.1"/>
    </source>
</evidence>
<evidence type="ECO:0000256" key="14">
    <source>
        <dbReference type="ARBA" id="ARBA00023128"/>
    </source>
</evidence>
<proteinExistence type="inferred from homology"/>
<evidence type="ECO:0000256" key="7">
    <source>
        <dbReference type="ARBA" id="ARBA00022692"/>
    </source>
</evidence>
<keyword evidence="14" id="KW-0496">Mitochondrion</keyword>
<name>A0A1D1YTC3_9ARAE</name>
<evidence type="ECO:0000256" key="6">
    <source>
        <dbReference type="ARBA" id="ARBA00022660"/>
    </source>
</evidence>
<feature type="transmembrane region" description="Helical" evidence="17">
    <location>
        <begin position="86"/>
        <end position="106"/>
    </location>
</feature>
<evidence type="ECO:0000256" key="4">
    <source>
        <dbReference type="ARBA" id="ARBA00021096"/>
    </source>
</evidence>
<reference evidence="20" key="1">
    <citation type="submission" date="2015-07" db="EMBL/GenBank/DDBJ databases">
        <title>Transcriptome Assembly of Anthurium amnicola.</title>
        <authorList>
            <person name="Suzuki J."/>
        </authorList>
    </citation>
    <scope>NUCLEOTIDE SEQUENCE</scope>
</reference>
<comment type="subcellular location">
    <subcellularLocation>
        <location evidence="1">Mitochondrion inner membrane</location>
        <topology evidence="1">Multi-pass membrane protein</topology>
    </subcellularLocation>
</comment>
<keyword evidence="5" id="KW-0813">Transport</keyword>
<evidence type="ECO:0000256" key="17">
    <source>
        <dbReference type="SAM" id="Phobius"/>
    </source>
</evidence>
<evidence type="ECO:0000256" key="12">
    <source>
        <dbReference type="ARBA" id="ARBA00023027"/>
    </source>
</evidence>
<feature type="transmembrane region" description="Helical" evidence="17">
    <location>
        <begin position="221"/>
        <end position="240"/>
    </location>
</feature>
<dbReference type="InterPro" id="IPR003945">
    <property type="entry name" value="NU5C-like"/>
</dbReference>
<keyword evidence="13 20" id="KW-0830">Ubiquinone</keyword>
<feature type="transmembrane region" description="Helical" evidence="17">
    <location>
        <begin position="289"/>
        <end position="309"/>
    </location>
</feature>
<dbReference type="GO" id="GO:0009536">
    <property type="term" value="C:plastid"/>
    <property type="evidence" value="ECO:0007669"/>
    <property type="project" value="UniProtKB-ARBA"/>
</dbReference>
<evidence type="ECO:0000256" key="15">
    <source>
        <dbReference type="ARBA" id="ARBA00023136"/>
    </source>
</evidence>
<keyword evidence="10" id="KW-0249">Electron transport</keyword>
<keyword evidence="11 17" id="KW-1133">Transmembrane helix</keyword>
<evidence type="ECO:0000256" key="13">
    <source>
        <dbReference type="ARBA" id="ARBA00023075"/>
    </source>
</evidence>
<dbReference type="GO" id="GO:0042773">
    <property type="term" value="P:ATP synthesis coupled electron transport"/>
    <property type="evidence" value="ECO:0007669"/>
    <property type="project" value="InterPro"/>
</dbReference>
<evidence type="ECO:0000259" key="19">
    <source>
        <dbReference type="Pfam" id="PF06455"/>
    </source>
</evidence>
<evidence type="ECO:0000256" key="9">
    <source>
        <dbReference type="ARBA" id="ARBA00022967"/>
    </source>
</evidence>
<keyword evidence="15 17" id="KW-0472">Membrane</keyword>
<dbReference type="EC" id="7.1.1.2" evidence="3"/>
<keyword evidence="9" id="KW-1278">Translocase</keyword>
<comment type="similarity">
    <text evidence="2">Belongs to the complex I subunit 5 family.</text>
</comment>
<gene>
    <name evidence="20" type="primary">mt:ND5</name>
    <name evidence="20" type="ORF">g.37107</name>
</gene>
<feature type="transmembrane region" description="Helical" evidence="17">
    <location>
        <begin position="165"/>
        <end position="187"/>
    </location>
</feature>
<feature type="transmembrane region" description="Helical" evidence="17">
    <location>
        <begin position="118"/>
        <end position="144"/>
    </location>
</feature>
<dbReference type="GO" id="GO:0015990">
    <property type="term" value="P:electron transport coupled proton transport"/>
    <property type="evidence" value="ECO:0007669"/>
    <property type="project" value="TreeGrafter"/>
</dbReference>
<dbReference type="AlphaFoldDB" id="A0A1D1YTC3"/>
<feature type="transmembrane region" description="Helical" evidence="17">
    <location>
        <begin position="260"/>
        <end position="277"/>
    </location>
</feature>
<dbReference type="GO" id="GO:0003954">
    <property type="term" value="F:NADH dehydrogenase activity"/>
    <property type="evidence" value="ECO:0007669"/>
    <property type="project" value="TreeGrafter"/>
</dbReference>
<evidence type="ECO:0000256" key="2">
    <source>
        <dbReference type="ARBA" id="ARBA00008200"/>
    </source>
</evidence>
<dbReference type="GO" id="GO:0008137">
    <property type="term" value="F:NADH dehydrogenase (ubiquinone) activity"/>
    <property type="evidence" value="ECO:0007669"/>
    <property type="project" value="UniProtKB-EC"/>
</dbReference>
<keyword evidence="6" id="KW-0679">Respiratory chain</keyword>
<dbReference type="EMBL" id="GDJX01010041">
    <property type="protein sequence ID" value="JAT57895.1"/>
    <property type="molecule type" value="Transcribed_RNA"/>
</dbReference>
<protein>
    <recommendedName>
        <fullName evidence="4">NADH-ubiquinone oxidoreductase chain 5</fullName>
        <ecNumber evidence="3">7.1.1.2</ecNumber>
    </recommendedName>
</protein>
<feature type="transmembrane region" description="Helical" evidence="17">
    <location>
        <begin position="193"/>
        <end position="214"/>
    </location>
</feature>
<evidence type="ECO:0000259" key="18">
    <source>
        <dbReference type="Pfam" id="PF00361"/>
    </source>
</evidence>
<evidence type="ECO:0000256" key="16">
    <source>
        <dbReference type="ARBA" id="ARBA00049551"/>
    </source>
</evidence>
<dbReference type="PANTHER" id="PTHR42829:SF2">
    <property type="entry name" value="NADH-UBIQUINONE OXIDOREDUCTASE CHAIN 5"/>
    <property type="match status" value="1"/>
</dbReference>
<comment type="catalytic activity">
    <reaction evidence="16">
        <text>a ubiquinone + NADH + 5 H(+)(in) = a ubiquinol + NAD(+) + 4 H(+)(out)</text>
        <dbReference type="Rhea" id="RHEA:29091"/>
        <dbReference type="Rhea" id="RHEA-COMP:9565"/>
        <dbReference type="Rhea" id="RHEA-COMP:9566"/>
        <dbReference type="ChEBI" id="CHEBI:15378"/>
        <dbReference type="ChEBI" id="CHEBI:16389"/>
        <dbReference type="ChEBI" id="CHEBI:17976"/>
        <dbReference type="ChEBI" id="CHEBI:57540"/>
        <dbReference type="ChEBI" id="CHEBI:57945"/>
        <dbReference type="EC" id="7.1.1.2"/>
    </reaction>
</comment>
<evidence type="ECO:0000256" key="8">
    <source>
        <dbReference type="ARBA" id="ARBA00022792"/>
    </source>
</evidence>